<evidence type="ECO:0000256" key="8">
    <source>
        <dbReference type="RuleBase" id="RU363041"/>
    </source>
</evidence>
<evidence type="ECO:0000256" key="4">
    <source>
        <dbReference type="ARBA" id="ARBA00022475"/>
    </source>
</evidence>
<protein>
    <recommendedName>
        <fullName evidence="8">Probable membrane transporter protein</fullName>
    </recommendedName>
</protein>
<evidence type="ECO:0000256" key="7">
    <source>
        <dbReference type="ARBA" id="ARBA00023136"/>
    </source>
</evidence>
<comment type="subcellular location">
    <subcellularLocation>
        <location evidence="1 8">Cell membrane</location>
        <topology evidence="1 8">Multi-pass membrane protein</topology>
    </subcellularLocation>
</comment>
<keyword evidence="6 8" id="KW-1133">Transmembrane helix</keyword>
<reference evidence="11" key="1">
    <citation type="journal article" date="2022" name="Int. J. Syst. Evol. Microbiol.">
        <title>Anaeromyxobacter oryzae sp. nov., Anaeromyxobacter diazotrophicus sp. nov. and Anaeromyxobacter paludicola sp. nov., isolated from paddy soils.</title>
        <authorList>
            <person name="Itoh H."/>
            <person name="Xu Z."/>
            <person name="Mise K."/>
            <person name="Masuda Y."/>
            <person name="Ushijima N."/>
            <person name="Hayakawa C."/>
            <person name="Shiratori Y."/>
            <person name="Senoo K."/>
        </authorList>
    </citation>
    <scope>NUCLEOTIDE SEQUENCE [LARGE SCALE GENOMIC DNA]</scope>
    <source>
        <strain evidence="11">Red630</strain>
    </source>
</reference>
<keyword evidence="5 8" id="KW-0812">Transmembrane</keyword>
<evidence type="ECO:0000256" key="1">
    <source>
        <dbReference type="ARBA" id="ARBA00004651"/>
    </source>
</evidence>
<keyword evidence="7 8" id="KW-0472">Membrane</keyword>
<evidence type="ECO:0000256" key="2">
    <source>
        <dbReference type="ARBA" id="ARBA00009142"/>
    </source>
</evidence>
<keyword evidence="3" id="KW-0813">Transport</keyword>
<keyword evidence="11" id="KW-1185">Reference proteome</keyword>
<gene>
    <name evidence="10" type="ORF">AMPC_04170</name>
</gene>
<evidence type="ECO:0000313" key="10">
    <source>
        <dbReference type="EMBL" id="BDG07304.1"/>
    </source>
</evidence>
<organism evidence="10 11">
    <name type="scientific">Anaeromyxobacter paludicola</name>
    <dbReference type="NCBI Taxonomy" id="2918171"/>
    <lineage>
        <taxon>Bacteria</taxon>
        <taxon>Pseudomonadati</taxon>
        <taxon>Myxococcota</taxon>
        <taxon>Myxococcia</taxon>
        <taxon>Myxococcales</taxon>
        <taxon>Cystobacterineae</taxon>
        <taxon>Anaeromyxobacteraceae</taxon>
        <taxon>Anaeromyxobacter</taxon>
    </lineage>
</organism>
<feature type="signal peptide" evidence="9">
    <location>
        <begin position="1"/>
        <end position="23"/>
    </location>
</feature>
<accession>A0ABM7X664</accession>
<dbReference type="InterPro" id="IPR002781">
    <property type="entry name" value="TM_pro_TauE-like"/>
</dbReference>
<feature type="transmembrane region" description="Helical" evidence="8">
    <location>
        <begin position="189"/>
        <end position="207"/>
    </location>
</feature>
<dbReference type="Proteomes" id="UP001162734">
    <property type="component" value="Chromosome"/>
</dbReference>
<feature type="transmembrane region" description="Helical" evidence="8">
    <location>
        <begin position="239"/>
        <end position="257"/>
    </location>
</feature>
<dbReference type="InterPro" id="IPR052017">
    <property type="entry name" value="TSUP"/>
</dbReference>
<evidence type="ECO:0000256" key="6">
    <source>
        <dbReference type="ARBA" id="ARBA00022989"/>
    </source>
</evidence>
<feature type="transmembrane region" description="Helical" evidence="8">
    <location>
        <begin position="36"/>
        <end position="58"/>
    </location>
</feature>
<keyword evidence="9" id="KW-0732">Signal</keyword>
<dbReference type="PANTHER" id="PTHR30269">
    <property type="entry name" value="TRANSMEMBRANE PROTEIN YFCA"/>
    <property type="match status" value="1"/>
</dbReference>
<dbReference type="PANTHER" id="PTHR30269:SF0">
    <property type="entry name" value="MEMBRANE TRANSPORTER PROTEIN YFCA-RELATED"/>
    <property type="match status" value="1"/>
</dbReference>
<feature type="chain" id="PRO_5045940063" description="Probable membrane transporter protein" evidence="9">
    <location>
        <begin position="24"/>
        <end position="261"/>
    </location>
</feature>
<evidence type="ECO:0000256" key="3">
    <source>
        <dbReference type="ARBA" id="ARBA00022448"/>
    </source>
</evidence>
<feature type="transmembrane region" description="Helical" evidence="8">
    <location>
        <begin position="142"/>
        <end position="160"/>
    </location>
</feature>
<keyword evidence="4 8" id="KW-1003">Cell membrane</keyword>
<evidence type="ECO:0000313" key="11">
    <source>
        <dbReference type="Proteomes" id="UP001162734"/>
    </source>
</evidence>
<dbReference type="Pfam" id="PF01925">
    <property type="entry name" value="TauE"/>
    <property type="match status" value="1"/>
</dbReference>
<evidence type="ECO:0000256" key="9">
    <source>
        <dbReference type="SAM" id="SignalP"/>
    </source>
</evidence>
<dbReference type="RefSeq" id="WP_248343921.1">
    <property type="nucleotide sequence ID" value="NZ_AP025592.1"/>
</dbReference>
<comment type="similarity">
    <text evidence="2 8">Belongs to the 4-toluene sulfonate uptake permease (TSUP) (TC 2.A.102) family.</text>
</comment>
<dbReference type="EMBL" id="AP025592">
    <property type="protein sequence ID" value="BDG07304.1"/>
    <property type="molecule type" value="Genomic_DNA"/>
</dbReference>
<feature type="transmembrane region" description="Helical" evidence="8">
    <location>
        <begin position="213"/>
        <end position="232"/>
    </location>
</feature>
<feature type="transmembrane region" description="Helical" evidence="8">
    <location>
        <begin position="109"/>
        <end position="130"/>
    </location>
</feature>
<evidence type="ECO:0000256" key="5">
    <source>
        <dbReference type="ARBA" id="ARBA00022692"/>
    </source>
</evidence>
<feature type="transmembrane region" description="Helical" evidence="8">
    <location>
        <begin position="78"/>
        <end position="97"/>
    </location>
</feature>
<proteinExistence type="inferred from homology"/>
<sequence length="261" mass="26950">MPTSAPSVLHLALAFLAAFFAAAVNSVAGGGTLISFPVLVALGLPSVIANATSTLGIWPGSLGSIWGFRRELSRAEPAMRVLVAPCFLGGAAGALLLRATSSATFDRLVPFLVLFATVLFTVRGRVQAWLGSAAGRGRRSRAWLLGALGATLLVAVYGGYFGAGMSIMMLSMLGMVGMSDLLEMNALTSLFSLCVNGVAIGLFAAAGLVYWPFALAMTAGALLGGYGAAGVARRIGRKHLSRLVIAIGYTVSALFFLRKFG</sequence>
<name>A0ABM7X664_9BACT</name>